<evidence type="ECO:0000313" key="3">
    <source>
        <dbReference type="Proteomes" id="UP000501427"/>
    </source>
</evidence>
<accession>A0A6M4YE00</accession>
<dbReference type="RefSeq" id="WP_163137281.1">
    <property type="nucleotide sequence ID" value="NZ_CAWPJG010000001.1"/>
</dbReference>
<sequence length="147" mass="14739">MKKQAGFTLIELVIVIIILGILAVTAAPKFLNLQDDARLAAANGVKASLQSSSQLVYSKAAILGVEGSSSGAVSVAGATVKTNYGYPVNTDAGKTVALDGWSGAMSGSIATFKPSNEPNSKCAVTYDNAITAAGGVPSIAVSTDCGK</sequence>
<keyword evidence="1" id="KW-1133">Transmembrane helix</keyword>
<proteinExistence type="predicted"/>
<dbReference type="AlphaFoldDB" id="A0A6M4YE00"/>
<dbReference type="NCBIfam" id="TIGR02532">
    <property type="entry name" value="IV_pilin_GFxxxE"/>
    <property type="match status" value="1"/>
</dbReference>
<dbReference type="Gene3D" id="3.30.700.10">
    <property type="entry name" value="Glycoprotein, Type 4 Pilin"/>
    <property type="match status" value="1"/>
</dbReference>
<dbReference type="InterPro" id="IPR012902">
    <property type="entry name" value="N_methyl_site"/>
</dbReference>
<organism evidence="2 3">
    <name type="scientific">Aeromonas media</name>
    <dbReference type="NCBI Taxonomy" id="651"/>
    <lineage>
        <taxon>Bacteria</taxon>
        <taxon>Pseudomonadati</taxon>
        <taxon>Pseudomonadota</taxon>
        <taxon>Gammaproteobacteria</taxon>
        <taxon>Aeromonadales</taxon>
        <taxon>Aeromonadaceae</taxon>
        <taxon>Aeromonas</taxon>
    </lineage>
</organism>
<evidence type="ECO:0000256" key="1">
    <source>
        <dbReference type="SAM" id="Phobius"/>
    </source>
</evidence>
<keyword evidence="1" id="KW-0812">Transmembrane</keyword>
<reference evidence="2 3" key="1">
    <citation type="submission" date="2019-03" db="EMBL/GenBank/DDBJ databases">
        <title>Novel transposon Tn6433 accelerates the dissemination of tet(E) in Aeromonas from aerobic biofilm under oxytetracycline stress.</title>
        <authorList>
            <person name="Shi Y."/>
            <person name="Tian Z."/>
            <person name="Zhang Y."/>
            <person name="Zhang H."/>
            <person name="Yang M."/>
        </authorList>
    </citation>
    <scope>NUCLEOTIDE SEQUENCE [LARGE SCALE GENOMIC DNA]</scope>
    <source>
        <strain evidence="2 3">T0.1-19</strain>
    </source>
</reference>
<evidence type="ECO:0000313" key="2">
    <source>
        <dbReference type="EMBL" id="QJT23594.1"/>
    </source>
</evidence>
<protein>
    <submittedName>
        <fullName evidence="2">Prepilin-type N-terminal cleavage/methylation domain-containing protein</fullName>
    </submittedName>
</protein>
<dbReference type="EMBL" id="CP038441">
    <property type="protein sequence ID" value="QJT23594.1"/>
    <property type="molecule type" value="Genomic_DNA"/>
</dbReference>
<dbReference type="Pfam" id="PF07963">
    <property type="entry name" value="N_methyl"/>
    <property type="match status" value="1"/>
</dbReference>
<dbReference type="Proteomes" id="UP000501427">
    <property type="component" value="Chromosome"/>
</dbReference>
<gene>
    <name evidence="2" type="ORF">E4184_20685</name>
</gene>
<feature type="transmembrane region" description="Helical" evidence="1">
    <location>
        <begin position="7"/>
        <end position="27"/>
    </location>
</feature>
<dbReference type="SUPFAM" id="SSF54523">
    <property type="entry name" value="Pili subunits"/>
    <property type="match status" value="1"/>
</dbReference>
<keyword evidence="1" id="KW-0472">Membrane</keyword>
<dbReference type="InterPro" id="IPR045584">
    <property type="entry name" value="Pilin-like"/>
</dbReference>
<name>A0A6M4YE00_AERME</name>
<dbReference type="PROSITE" id="PS00409">
    <property type="entry name" value="PROKAR_NTER_METHYL"/>
    <property type="match status" value="1"/>
</dbReference>